<reference evidence="6" key="1">
    <citation type="submission" date="2016-10" db="EMBL/GenBank/DDBJ databases">
        <authorList>
            <person name="Varghese N."/>
            <person name="Submissions S."/>
        </authorList>
    </citation>
    <scope>NUCLEOTIDE SEQUENCE [LARGE SCALE GENOMIC DNA]</scope>
    <source>
        <strain evidence="6">CGMCC 1.11014</strain>
    </source>
</reference>
<evidence type="ECO:0000313" key="6">
    <source>
        <dbReference type="Proteomes" id="UP000199391"/>
    </source>
</evidence>
<dbReference type="PRINTS" id="PR00032">
    <property type="entry name" value="HTHARAC"/>
</dbReference>
<proteinExistence type="predicted"/>
<dbReference type="EMBL" id="FPBO01000002">
    <property type="protein sequence ID" value="SFU37904.1"/>
    <property type="molecule type" value="Genomic_DNA"/>
</dbReference>
<sequence>MSQLALTLSSGFVNAFLDAAEAAGDDAAFLRQQAGIAEAVLKEPGGRVTEDQFVALYRLIAEKYDDELPRLLSHPVRGGALKFGVLSIINAPTMGVAIYRYTRFLRLAIHDFQVELIHSPDISRIVIDEPRGGRRCKTMAIEMVLKVIHGLASWLVGREVRLLRVDFAFDSPPYAQEFQNLFPGPVFFNQPASQIVLDSDQLSLRIQRVPRDVKPFIARLPRDWIFVSFKDSFVTHQVREQLMRTGVGNMNIEEIAEALRMSSRTLCRKLEAERTSFKKVRDDLRRDLAIELLNNSHDSMLEIALELGFGEVSSFHRAFRTWTGATPGTYRHMNDR</sequence>
<dbReference type="STRING" id="1035707.SAMN05216552_1002181"/>
<dbReference type="InterPro" id="IPR020449">
    <property type="entry name" value="Tscrpt_reg_AraC-type_HTH"/>
</dbReference>
<dbReference type="PANTHER" id="PTHR47894:SF1">
    <property type="entry name" value="HTH-TYPE TRANSCRIPTIONAL REGULATOR VQSM"/>
    <property type="match status" value="1"/>
</dbReference>
<dbReference type="GO" id="GO:0003700">
    <property type="term" value="F:DNA-binding transcription factor activity"/>
    <property type="evidence" value="ECO:0007669"/>
    <property type="project" value="InterPro"/>
</dbReference>
<keyword evidence="1" id="KW-0805">Transcription regulation</keyword>
<dbReference type="PROSITE" id="PS01124">
    <property type="entry name" value="HTH_ARAC_FAMILY_2"/>
    <property type="match status" value="1"/>
</dbReference>
<dbReference type="Gene3D" id="1.10.10.60">
    <property type="entry name" value="Homeodomain-like"/>
    <property type="match status" value="1"/>
</dbReference>
<dbReference type="PANTHER" id="PTHR47894">
    <property type="entry name" value="HTH-TYPE TRANSCRIPTIONAL REGULATOR GADX"/>
    <property type="match status" value="1"/>
</dbReference>
<dbReference type="SUPFAM" id="SSF46689">
    <property type="entry name" value="Homeodomain-like"/>
    <property type="match status" value="1"/>
</dbReference>
<keyword evidence="3" id="KW-0804">Transcription</keyword>
<organism evidence="5 6">
    <name type="scientific">Pseudoduganella namucuonensis</name>
    <dbReference type="NCBI Taxonomy" id="1035707"/>
    <lineage>
        <taxon>Bacteria</taxon>
        <taxon>Pseudomonadati</taxon>
        <taxon>Pseudomonadota</taxon>
        <taxon>Betaproteobacteria</taxon>
        <taxon>Burkholderiales</taxon>
        <taxon>Oxalobacteraceae</taxon>
        <taxon>Telluria group</taxon>
        <taxon>Pseudoduganella</taxon>
    </lineage>
</organism>
<dbReference type="GO" id="GO:0000976">
    <property type="term" value="F:transcription cis-regulatory region binding"/>
    <property type="evidence" value="ECO:0007669"/>
    <property type="project" value="TreeGrafter"/>
</dbReference>
<dbReference type="Pfam" id="PF12625">
    <property type="entry name" value="Arabinose_bd"/>
    <property type="match status" value="1"/>
</dbReference>
<dbReference type="InterPro" id="IPR032687">
    <property type="entry name" value="AraC-type_N"/>
</dbReference>
<keyword evidence="6" id="KW-1185">Reference proteome</keyword>
<evidence type="ECO:0000256" key="3">
    <source>
        <dbReference type="ARBA" id="ARBA00023163"/>
    </source>
</evidence>
<dbReference type="GO" id="GO:0005829">
    <property type="term" value="C:cytosol"/>
    <property type="evidence" value="ECO:0007669"/>
    <property type="project" value="TreeGrafter"/>
</dbReference>
<keyword evidence="2" id="KW-0238">DNA-binding</keyword>
<evidence type="ECO:0000256" key="2">
    <source>
        <dbReference type="ARBA" id="ARBA00023125"/>
    </source>
</evidence>
<dbReference type="InterPro" id="IPR009057">
    <property type="entry name" value="Homeodomain-like_sf"/>
</dbReference>
<dbReference type="Pfam" id="PF12833">
    <property type="entry name" value="HTH_18"/>
    <property type="match status" value="1"/>
</dbReference>
<accession>A0A1I7FNZ1</accession>
<dbReference type="InterPro" id="IPR018060">
    <property type="entry name" value="HTH_AraC"/>
</dbReference>
<dbReference type="SMART" id="SM00342">
    <property type="entry name" value="HTH_ARAC"/>
    <property type="match status" value="1"/>
</dbReference>
<feature type="domain" description="HTH araC/xylS-type" evidence="4">
    <location>
        <begin position="232"/>
        <end position="333"/>
    </location>
</feature>
<evidence type="ECO:0000313" key="5">
    <source>
        <dbReference type="EMBL" id="SFU37904.1"/>
    </source>
</evidence>
<evidence type="ECO:0000259" key="4">
    <source>
        <dbReference type="PROSITE" id="PS01124"/>
    </source>
</evidence>
<dbReference type="AlphaFoldDB" id="A0A1I7FNZ1"/>
<dbReference type="OrthoDB" id="6506763at2"/>
<evidence type="ECO:0000256" key="1">
    <source>
        <dbReference type="ARBA" id="ARBA00023015"/>
    </source>
</evidence>
<dbReference type="RefSeq" id="WP_093553366.1">
    <property type="nucleotide sequence ID" value="NZ_FPBO01000002.1"/>
</dbReference>
<gene>
    <name evidence="5" type="ORF">SAMN05216552_1002181</name>
</gene>
<protein>
    <submittedName>
        <fullName evidence="5">Transcriptional regulator, AraC family</fullName>
    </submittedName>
</protein>
<name>A0A1I7FNZ1_9BURK</name>
<dbReference type="Proteomes" id="UP000199391">
    <property type="component" value="Unassembled WGS sequence"/>
</dbReference>